<dbReference type="Pfam" id="PF13166">
    <property type="entry name" value="AAA_13"/>
    <property type="match status" value="1"/>
</dbReference>
<evidence type="ECO:0000313" key="2">
    <source>
        <dbReference type="EMBL" id="EEF26283.1"/>
    </source>
</evidence>
<dbReference type="Proteomes" id="UP000008311">
    <property type="component" value="Unassembled WGS sequence"/>
</dbReference>
<organism evidence="2 3">
    <name type="scientific">Ricinus communis</name>
    <name type="common">Castor bean</name>
    <dbReference type="NCBI Taxonomy" id="3988"/>
    <lineage>
        <taxon>Eukaryota</taxon>
        <taxon>Viridiplantae</taxon>
        <taxon>Streptophyta</taxon>
        <taxon>Embryophyta</taxon>
        <taxon>Tracheophyta</taxon>
        <taxon>Spermatophyta</taxon>
        <taxon>Magnoliopsida</taxon>
        <taxon>eudicotyledons</taxon>
        <taxon>Gunneridae</taxon>
        <taxon>Pentapetalae</taxon>
        <taxon>rosids</taxon>
        <taxon>fabids</taxon>
        <taxon>Malpighiales</taxon>
        <taxon>Euphorbiaceae</taxon>
        <taxon>Acalyphoideae</taxon>
        <taxon>Acalypheae</taxon>
        <taxon>Ricinus</taxon>
    </lineage>
</organism>
<dbReference type="InterPro" id="IPR026866">
    <property type="entry name" value="CR006_AAA"/>
</dbReference>
<name>B9TCY2_RICCO</name>
<keyword evidence="3" id="KW-1185">Reference proteome</keyword>
<proteinExistence type="predicted"/>
<feature type="domain" description="Protein CR006 P-loop" evidence="1">
    <location>
        <begin position="3"/>
        <end position="163"/>
    </location>
</feature>
<reference evidence="3" key="1">
    <citation type="journal article" date="2010" name="Nat. Biotechnol.">
        <title>Draft genome sequence of the oilseed species Ricinus communis.</title>
        <authorList>
            <person name="Chan A.P."/>
            <person name="Crabtree J."/>
            <person name="Zhao Q."/>
            <person name="Lorenzi H."/>
            <person name="Orvis J."/>
            <person name="Puiu D."/>
            <person name="Melake-Berhan A."/>
            <person name="Jones K.M."/>
            <person name="Redman J."/>
            <person name="Chen G."/>
            <person name="Cahoon E.B."/>
            <person name="Gedil M."/>
            <person name="Stanke M."/>
            <person name="Haas B.J."/>
            <person name="Wortman J.R."/>
            <person name="Fraser-Liggett C.M."/>
            <person name="Ravel J."/>
            <person name="Rabinowicz P.D."/>
        </authorList>
    </citation>
    <scope>NUCLEOTIDE SEQUENCE [LARGE SCALE GENOMIC DNA]</scope>
    <source>
        <strain evidence="3">cv. Hale</strain>
    </source>
</reference>
<accession>B9TCY2</accession>
<feature type="non-terminal residue" evidence="2">
    <location>
        <position position="164"/>
    </location>
</feature>
<evidence type="ECO:0000259" key="1">
    <source>
        <dbReference type="Pfam" id="PF13166"/>
    </source>
</evidence>
<dbReference type="SUPFAM" id="SSF52540">
    <property type="entry name" value="P-loop containing nucleoside triphosphate hydrolases"/>
    <property type="match status" value="1"/>
</dbReference>
<gene>
    <name evidence="2" type="ORF">RCOM_0045020</name>
</gene>
<dbReference type="InParanoid" id="B9TCY2"/>
<dbReference type="AlphaFoldDB" id="B9TCY2"/>
<dbReference type="EMBL" id="EQ977703">
    <property type="protein sequence ID" value="EEF26283.1"/>
    <property type="molecule type" value="Genomic_DNA"/>
</dbReference>
<dbReference type="InterPro" id="IPR027417">
    <property type="entry name" value="P-loop_NTPase"/>
</dbReference>
<evidence type="ECO:0000313" key="3">
    <source>
        <dbReference type="Proteomes" id="UP000008311"/>
    </source>
</evidence>
<sequence>MAGLKDINFVFGANGAGKTTIGRVVANKSKHEHANCSITWRDGVEMQPLVYNRDFVDANFNIEGSLKGIFTLGEKDIANELAVKAKKEEVDRYVKEIAQRANTLGDAGQKSGKLGELAELEADFKERCWTQKRKHDEAFSEAFAGARNDAAKFKERLLQQLQSN</sequence>
<protein>
    <recommendedName>
        <fullName evidence="1">Protein CR006 P-loop domain-containing protein</fullName>
    </recommendedName>
</protein>